<comment type="caution">
    <text evidence="1">The sequence shown here is derived from an EMBL/GenBank/DDBJ whole genome shotgun (WGS) entry which is preliminary data.</text>
</comment>
<dbReference type="EMBL" id="JACHHG010000008">
    <property type="protein sequence ID" value="MBB6098906.1"/>
    <property type="molecule type" value="Genomic_DNA"/>
</dbReference>
<evidence type="ECO:0000313" key="2">
    <source>
        <dbReference type="Proteomes" id="UP000569951"/>
    </source>
</evidence>
<name>A0A841I1F8_9DEIO</name>
<dbReference type="Pfam" id="PF08819">
    <property type="entry name" value="DUF1802"/>
    <property type="match status" value="1"/>
</dbReference>
<dbReference type="InterPro" id="IPR008307">
    <property type="entry name" value="UCP018957"/>
</dbReference>
<reference evidence="1 2" key="1">
    <citation type="submission" date="2020-08" db="EMBL/GenBank/DDBJ databases">
        <title>Genomic Encyclopedia of Type Strains, Phase IV (KMG-IV): sequencing the most valuable type-strain genomes for metagenomic binning, comparative biology and taxonomic classification.</title>
        <authorList>
            <person name="Goeker M."/>
        </authorList>
    </citation>
    <scope>NUCLEOTIDE SEQUENCE [LARGE SCALE GENOMIC DNA]</scope>
    <source>
        <strain evidence="1 2">DSM 21458</strain>
    </source>
</reference>
<dbReference type="RefSeq" id="WP_183987656.1">
    <property type="nucleotide sequence ID" value="NZ_JACHHG010000008.1"/>
</dbReference>
<dbReference type="InterPro" id="IPR014923">
    <property type="entry name" value="DUF1802"/>
</dbReference>
<dbReference type="Proteomes" id="UP000569951">
    <property type="component" value="Unassembled WGS sequence"/>
</dbReference>
<protein>
    <recommendedName>
        <fullName evidence="3">DUF1802 family protein</fullName>
    </recommendedName>
</protein>
<dbReference type="PIRSF" id="PIRSF018957">
    <property type="entry name" value="UCP018957"/>
    <property type="match status" value="1"/>
</dbReference>
<proteinExistence type="predicted"/>
<evidence type="ECO:0008006" key="3">
    <source>
        <dbReference type="Google" id="ProtNLM"/>
    </source>
</evidence>
<evidence type="ECO:0000313" key="1">
    <source>
        <dbReference type="EMBL" id="MBB6098906.1"/>
    </source>
</evidence>
<accession>A0A841I1F8</accession>
<keyword evidence="2" id="KW-1185">Reference proteome</keyword>
<gene>
    <name evidence="1" type="ORF">HNR42_002341</name>
</gene>
<organism evidence="1 2">
    <name type="scientific">Deinobacterium chartae</name>
    <dbReference type="NCBI Taxonomy" id="521158"/>
    <lineage>
        <taxon>Bacteria</taxon>
        <taxon>Thermotogati</taxon>
        <taxon>Deinococcota</taxon>
        <taxon>Deinococci</taxon>
        <taxon>Deinococcales</taxon>
        <taxon>Deinococcaceae</taxon>
        <taxon>Deinobacterium</taxon>
    </lineage>
</organism>
<sequence length="189" mass="21296">MKVSSRYALKEWDTQVQALVHGEFALVVRKGGIVERSGEFEVEHRDFYLYPTFLHQNAEELRPGPRARLRPDPQPGSVIVPALGEIMAVWKVNDLERALALEPYQALTAAAIERRFHYRRNPWVHALLLRVAVLEVPRVLPETEQFLGCVSWVPLGEALEAPARLALPDAHLEGLRAELTALLGEAQQP</sequence>
<dbReference type="AlphaFoldDB" id="A0A841I1F8"/>